<dbReference type="InterPro" id="IPR043502">
    <property type="entry name" value="DNA/RNA_pol_sf"/>
</dbReference>
<keyword evidence="2" id="KW-0227">DNA damage</keyword>
<dbReference type="STRING" id="1797110.A3841_17340"/>
<dbReference type="GO" id="GO:0042276">
    <property type="term" value="P:error-prone translesion synthesis"/>
    <property type="evidence" value="ECO:0007669"/>
    <property type="project" value="TreeGrafter"/>
</dbReference>
<organism evidence="7 8">
    <name type="scientific">Pontibacter flavimaris</name>
    <dbReference type="NCBI Taxonomy" id="1797110"/>
    <lineage>
        <taxon>Bacteria</taxon>
        <taxon>Pseudomonadati</taxon>
        <taxon>Bacteroidota</taxon>
        <taxon>Cytophagia</taxon>
        <taxon>Cytophagales</taxon>
        <taxon>Hymenobacteraceae</taxon>
        <taxon>Pontibacter</taxon>
    </lineage>
</organism>
<dbReference type="InterPro" id="IPR001126">
    <property type="entry name" value="UmuC"/>
</dbReference>
<evidence type="ECO:0000313" key="7">
    <source>
        <dbReference type="EMBL" id="OKL40115.1"/>
    </source>
</evidence>
<dbReference type="PANTHER" id="PTHR11076:SF34">
    <property type="entry name" value="PROTEIN UMUC"/>
    <property type="match status" value="1"/>
</dbReference>
<dbReference type="GO" id="GO:0006281">
    <property type="term" value="P:DNA repair"/>
    <property type="evidence" value="ECO:0007669"/>
    <property type="project" value="UniProtKB-KW"/>
</dbReference>
<dbReference type="AlphaFoldDB" id="A0A1Q5PCZ2"/>
<dbReference type="InterPro" id="IPR043128">
    <property type="entry name" value="Rev_trsase/Diguanyl_cyclase"/>
</dbReference>
<dbReference type="SUPFAM" id="SSF56672">
    <property type="entry name" value="DNA/RNA polymerases"/>
    <property type="match status" value="1"/>
</dbReference>
<sequence>MTSLYALVDCNNFYASCERVFDPALNGRPVVVLSNNDGCVIARSAEAKELGVPMGQPFFQIRNLVESGQLHAFSSNYALYGDMSERVMQTLAQFTPNLEVYSIDECFLDLGDFYSIDLQAYAREIKRTVWRWTGIPVSLGVAPTKALAKVANKLSKKSGKANGVLVLTDPHHILKALQATKVEDVWGIGGRYAKFLRKRNILTAHDFTNLSESWVRQHMTVVGVRLLKELRGEPCLELEEVAPPKKGICTSRSFGKRVNSLGEMQEATATYAARCARKLRQQKSCAQLVTVFVTTNTFSEHDRQYYNSKTVCMPVATNSDMELIHYAGIALKAIYRDGYFYKKCGVIVTGIIPENQVQLALLDTVDRQKHAKLMEVVDGLTDRFGRSKVRVATQGTDNSWKLKSEYKSPCYTTNIGELQQVWVR</sequence>
<keyword evidence="4" id="KW-0234">DNA repair</keyword>
<keyword evidence="8" id="KW-1185">Reference proteome</keyword>
<dbReference type="PROSITE" id="PS50173">
    <property type="entry name" value="UMUC"/>
    <property type="match status" value="1"/>
</dbReference>
<protein>
    <submittedName>
        <fullName evidence="7">SOS mutagenesis and repair protein UmuC</fullName>
    </submittedName>
</protein>
<evidence type="ECO:0000256" key="5">
    <source>
        <dbReference type="ARBA" id="ARBA00023236"/>
    </source>
</evidence>
<evidence type="ECO:0000256" key="4">
    <source>
        <dbReference type="ARBA" id="ARBA00023204"/>
    </source>
</evidence>
<keyword evidence="3" id="KW-0741">SOS mutagenesis</keyword>
<dbReference type="RefSeq" id="WP_073852221.1">
    <property type="nucleotide sequence ID" value="NZ_LVWA01000005.1"/>
</dbReference>
<dbReference type="InterPro" id="IPR025188">
    <property type="entry name" value="DUF4113"/>
</dbReference>
<proteinExistence type="inferred from homology"/>
<dbReference type="PANTHER" id="PTHR11076">
    <property type="entry name" value="DNA REPAIR POLYMERASE UMUC / TRANSFERASE FAMILY MEMBER"/>
    <property type="match status" value="1"/>
</dbReference>
<dbReference type="Gene3D" id="3.40.1170.60">
    <property type="match status" value="1"/>
</dbReference>
<gene>
    <name evidence="7" type="ORF">A3841_17340</name>
</gene>
<evidence type="ECO:0000259" key="6">
    <source>
        <dbReference type="PROSITE" id="PS50173"/>
    </source>
</evidence>
<comment type="caution">
    <text evidence="7">The sequence shown here is derived from an EMBL/GenBank/DDBJ whole genome shotgun (WGS) entry which is preliminary data.</text>
</comment>
<dbReference type="EMBL" id="LVWA01000005">
    <property type="protein sequence ID" value="OKL40115.1"/>
    <property type="molecule type" value="Genomic_DNA"/>
</dbReference>
<evidence type="ECO:0000313" key="8">
    <source>
        <dbReference type="Proteomes" id="UP000186551"/>
    </source>
</evidence>
<dbReference type="InterPro" id="IPR050116">
    <property type="entry name" value="DNA_polymerase-Y"/>
</dbReference>
<dbReference type="CDD" id="cd01700">
    <property type="entry name" value="PolY_Pol_V_umuC"/>
    <property type="match status" value="1"/>
</dbReference>
<dbReference type="GO" id="GO:0005829">
    <property type="term" value="C:cytosol"/>
    <property type="evidence" value="ECO:0007669"/>
    <property type="project" value="TreeGrafter"/>
</dbReference>
<accession>A0A1Q5PCZ2</accession>
<dbReference type="OrthoDB" id="9808813at2"/>
<dbReference type="GO" id="GO:0003684">
    <property type="term" value="F:damaged DNA binding"/>
    <property type="evidence" value="ECO:0007669"/>
    <property type="project" value="InterPro"/>
</dbReference>
<dbReference type="Gene3D" id="3.30.70.270">
    <property type="match status" value="1"/>
</dbReference>
<dbReference type="Pfam" id="PF00817">
    <property type="entry name" value="IMS"/>
    <property type="match status" value="1"/>
</dbReference>
<comment type="similarity">
    <text evidence="1">Belongs to the DNA polymerase type-Y family.</text>
</comment>
<dbReference type="Proteomes" id="UP000186551">
    <property type="component" value="Unassembled WGS sequence"/>
</dbReference>
<evidence type="ECO:0000256" key="1">
    <source>
        <dbReference type="ARBA" id="ARBA00010945"/>
    </source>
</evidence>
<dbReference type="InterPro" id="IPR017961">
    <property type="entry name" value="DNA_pol_Y-fam_little_finger"/>
</dbReference>
<dbReference type="GO" id="GO:0003887">
    <property type="term" value="F:DNA-directed DNA polymerase activity"/>
    <property type="evidence" value="ECO:0007669"/>
    <property type="project" value="TreeGrafter"/>
</dbReference>
<evidence type="ECO:0000256" key="2">
    <source>
        <dbReference type="ARBA" id="ARBA00022763"/>
    </source>
</evidence>
<dbReference type="Pfam" id="PF11799">
    <property type="entry name" value="IMS_C"/>
    <property type="match status" value="1"/>
</dbReference>
<name>A0A1Q5PCZ2_9BACT</name>
<reference evidence="7 8" key="1">
    <citation type="submission" date="2016-03" db="EMBL/GenBank/DDBJ databases">
        <title>Genome sequence of Pontibacter sp. nov., of the family cytophagaceae, isolated from marine sediment of the Yellow Sea, China.</title>
        <authorList>
            <person name="Zhang G."/>
            <person name="Zhang R."/>
        </authorList>
    </citation>
    <scope>NUCLEOTIDE SEQUENCE [LARGE SCALE GENOMIC DNA]</scope>
    <source>
        <strain evidence="7 8">S10-8</strain>
    </source>
</reference>
<dbReference type="Pfam" id="PF13438">
    <property type="entry name" value="DUF4113"/>
    <property type="match status" value="1"/>
</dbReference>
<feature type="domain" description="UmuC" evidence="6">
    <location>
        <begin position="5"/>
        <end position="189"/>
    </location>
</feature>
<keyword evidence="5" id="KW-0742">SOS response</keyword>
<evidence type="ECO:0000256" key="3">
    <source>
        <dbReference type="ARBA" id="ARBA00023199"/>
    </source>
</evidence>
<dbReference type="GO" id="GO:0009432">
    <property type="term" value="P:SOS response"/>
    <property type="evidence" value="ECO:0007669"/>
    <property type="project" value="UniProtKB-KW"/>
</dbReference>